<organism evidence="2 3">
    <name type="scientific">Trichomonas vaginalis (strain ATCC PRA-98 / G3)</name>
    <dbReference type="NCBI Taxonomy" id="412133"/>
    <lineage>
        <taxon>Eukaryota</taxon>
        <taxon>Metamonada</taxon>
        <taxon>Parabasalia</taxon>
        <taxon>Trichomonadida</taxon>
        <taxon>Trichomonadidae</taxon>
        <taxon>Trichomonas</taxon>
    </lineage>
</organism>
<dbReference type="VEuPathDB" id="TrichDB:TVAG_224590"/>
<reference evidence="2" key="1">
    <citation type="submission" date="2006-10" db="EMBL/GenBank/DDBJ databases">
        <authorList>
            <person name="Amadeo P."/>
            <person name="Zhao Q."/>
            <person name="Wortman J."/>
            <person name="Fraser-Liggett C."/>
            <person name="Carlton J."/>
        </authorList>
    </citation>
    <scope>NUCLEOTIDE SEQUENCE</scope>
    <source>
        <strain evidence="2">G3</strain>
    </source>
</reference>
<evidence type="ECO:0000313" key="3">
    <source>
        <dbReference type="Proteomes" id="UP000001542"/>
    </source>
</evidence>
<keyword evidence="1" id="KW-0472">Membrane</keyword>
<proteinExistence type="predicted"/>
<keyword evidence="3" id="KW-1185">Reference proteome</keyword>
<dbReference type="Proteomes" id="UP000001542">
    <property type="component" value="Unassembled WGS sequence"/>
</dbReference>
<accession>A2DW82</accession>
<feature type="transmembrane region" description="Helical" evidence="1">
    <location>
        <begin position="114"/>
        <end position="136"/>
    </location>
</feature>
<reference evidence="2" key="2">
    <citation type="journal article" date="2007" name="Science">
        <title>Draft genome sequence of the sexually transmitted pathogen Trichomonas vaginalis.</title>
        <authorList>
            <person name="Carlton J.M."/>
            <person name="Hirt R.P."/>
            <person name="Silva J.C."/>
            <person name="Delcher A.L."/>
            <person name="Schatz M."/>
            <person name="Zhao Q."/>
            <person name="Wortman J.R."/>
            <person name="Bidwell S.L."/>
            <person name="Alsmark U.C.M."/>
            <person name="Besteiro S."/>
            <person name="Sicheritz-Ponten T."/>
            <person name="Noel C.J."/>
            <person name="Dacks J.B."/>
            <person name="Foster P.G."/>
            <person name="Simillion C."/>
            <person name="Van de Peer Y."/>
            <person name="Miranda-Saavedra D."/>
            <person name="Barton G.J."/>
            <person name="Westrop G.D."/>
            <person name="Mueller S."/>
            <person name="Dessi D."/>
            <person name="Fiori P.L."/>
            <person name="Ren Q."/>
            <person name="Paulsen I."/>
            <person name="Zhang H."/>
            <person name="Bastida-Corcuera F.D."/>
            <person name="Simoes-Barbosa A."/>
            <person name="Brown M.T."/>
            <person name="Hayes R.D."/>
            <person name="Mukherjee M."/>
            <person name="Okumura C.Y."/>
            <person name="Schneider R."/>
            <person name="Smith A.J."/>
            <person name="Vanacova S."/>
            <person name="Villalvazo M."/>
            <person name="Haas B.J."/>
            <person name="Pertea M."/>
            <person name="Feldblyum T.V."/>
            <person name="Utterback T.R."/>
            <person name="Shu C.L."/>
            <person name="Osoegawa K."/>
            <person name="de Jong P.J."/>
            <person name="Hrdy I."/>
            <person name="Horvathova L."/>
            <person name="Zubacova Z."/>
            <person name="Dolezal P."/>
            <person name="Malik S.B."/>
            <person name="Logsdon J.M. Jr."/>
            <person name="Henze K."/>
            <person name="Gupta A."/>
            <person name="Wang C.C."/>
            <person name="Dunne R.L."/>
            <person name="Upcroft J.A."/>
            <person name="Upcroft P."/>
            <person name="White O."/>
            <person name="Salzberg S.L."/>
            <person name="Tang P."/>
            <person name="Chiu C.-H."/>
            <person name="Lee Y.-S."/>
            <person name="Embley T.M."/>
            <person name="Coombs G.H."/>
            <person name="Mottram J.C."/>
            <person name="Tachezy J."/>
            <person name="Fraser-Liggett C.M."/>
            <person name="Johnson P.J."/>
        </authorList>
    </citation>
    <scope>NUCLEOTIDE SEQUENCE [LARGE SCALE GENOMIC DNA]</scope>
    <source>
        <strain evidence="2">G3</strain>
    </source>
</reference>
<dbReference type="KEGG" id="tva:4773386"/>
<keyword evidence="1" id="KW-1133">Transmembrane helix</keyword>
<feature type="transmembrane region" description="Helical" evidence="1">
    <location>
        <begin position="585"/>
        <end position="603"/>
    </location>
</feature>
<sequence>MLEQFMRQFYEMGFETRYRAQLPFWLKWLREIIRFMQYVVLSIYFCKLSNMVGRQSSLISVLDNALLLNSWMYYQVQGYHFAMVLIVNQIIIFSIFTKISRNIKNGKHVSKNILFLYMLMYDFFTPLYQIDIFFRFNQQLHVTILNFTFNNFVTLLIHTSGLFFTSFLEFFVCTFWKPKVFVVFSILDKHSCATYYYFYWVKCLMISVHILLVEYNHFLLEIFIFSIYPLIVFVAVFHRMIRGVHASYIGAIMEDSPIFASPFVLFCHLHFGGIVNPLLVAFVCIFFYTIVIVYYKKYLQKYSYAILSETKNVSVFFPVSKSLLIRNAAEFFAYTEGFDKFMFMRINGDPEETIEVVRYLSLFKYNHTRILQILSKYTSNGAYYDFQFYLYRTHVEYQNIDAPKVYTDILDNIQRRFLVSNFLYWQCRCSNQWIKAHYYATVSSINHIELRNYINFLVFIFRYDSHIYQSFAEFSLVALGDPVRSVKYRRYAATLKENPSGIVDNLIKILSQNYPLSTQKYNHGNNERQSDITPESSQASIEAPPVPQMLRFHFDDNVIFRNDKSDNSPMAMFVQKCNSFTSYRSVFYIICIFIICSMYFKYIDVESTKRNNMISEIRLVLKNTIEQATVLSSSLLYQYLYHLMADQKNLNFSKDCCDTIISHFYDELQIFPLTIGEDYSFLMKSLGYLSVRLSEESKINCQSLSNSLSFITTNVYDMKLNYDDLKNRVSLLFTQQKKITDIKKFEKMTQIGILLGTLIVTVMTHFYLRINLIETPPSALQFLASKERLCLLLFQKSLESWDLFKILFHSKSKMKAKSKKRRTIKREDADIIDTRLLQSQHVNLSDSKLTVSFIGSDHYLQPSNFALMSPYVELNKSTLSDSILAVPNEEEDESSTTDDFIPDNEQKFEVITKTIEKTKSDFPNYWRVFGIIHVLPWITISFVVSSSTEVIEYQHLLATNYINKIIENVTSFYSIQVFNENYSFQGLTDRQYHYILQNLSHHCRMLMPDVQLMETVNFYNNNGYLSLLVYCNFTVFLSILCIYYLEIDMNNGYASLFHFPRGYIEDITKKPEEPPEEKLPSSVLQITVHKTNGIITTVSDSCEEILMCSPIDLIGLKYDDIFTKDEKGNRVYSLKRKPKTFIESKIVLGKIIRVALFDNNGSNNLTTMTNTLSTKLPQKIAKVFLENSLSKLQIKQCSMMIIKFNTIEYNQSVEQIFLNLNNLIQIYSSVLLLRIEGSLIYLLIKTSNKSVPFLFIRDLLNNEKNVAYGKKEKTVNLIDSIVLMKTTVSADIFIKGEPYI</sequence>
<dbReference type="InParanoid" id="A2DW82"/>
<evidence type="ECO:0000313" key="2">
    <source>
        <dbReference type="EMBL" id="EAY15383.1"/>
    </source>
</evidence>
<feature type="transmembrane region" description="Helical" evidence="1">
    <location>
        <begin position="748"/>
        <end position="768"/>
    </location>
</feature>
<protein>
    <submittedName>
        <fullName evidence="2">Uncharacterized protein</fullName>
    </submittedName>
</protein>
<feature type="transmembrane region" description="Helical" evidence="1">
    <location>
        <begin position="277"/>
        <end position="295"/>
    </location>
</feature>
<feature type="transmembrane region" description="Helical" evidence="1">
    <location>
        <begin position="249"/>
        <end position="271"/>
    </location>
</feature>
<feature type="transmembrane region" description="Helical" evidence="1">
    <location>
        <begin position="218"/>
        <end position="237"/>
    </location>
</feature>
<feature type="transmembrane region" description="Helical" evidence="1">
    <location>
        <begin position="196"/>
        <end position="212"/>
    </location>
</feature>
<dbReference type="EMBL" id="DS113257">
    <property type="protein sequence ID" value="EAY15383.1"/>
    <property type="molecule type" value="Genomic_DNA"/>
</dbReference>
<feature type="transmembrane region" description="Helical" evidence="1">
    <location>
        <begin position="72"/>
        <end position="93"/>
    </location>
</feature>
<name>A2DW82_TRIV3</name>
<dbReference type="RefSeq" id="XP_001327606.1">
    <property type="nucleotide sequence ID" value="XM_001327571.1"/>
</dbReference>
<gene>
    <name evidence="2" type="ORF">TVAG_224590</name>
</gene>
<dbReference type="VEuPathDB" id="TrichDB:TVAGG3_0804300"/>
<feature type="transmembrane region" description="Helical" evidence="1">
    <location>
        <begin position="925"/>
        <end position="944"/>
    </location>
</feature>
<feature type="transmembrane region" description="Helical" evidence="1">
    <location>
        <begin position="1023"/>
        <end position="1045"/>
    </location>
</feature>
<feature type="transmembrane region" description="Helical" evidence="1">
    <location>
        <begin position="156"/>
        <end position="176"/>
    </location>
</feature>
<evidence type="ECO:0000256" key="1">
    <source>
        <dbReference type="SAM" id="Phobius"/>
    </source>
</evidence>
<keyword evidence="1" id="KW-0812">Transmembrane</keyword>